<gene>
    <name evidence="2" type="ORF">PILCRDRAFT_255979</name>
</gene>
<evidence type="ECO:0000313" key="3">
    <source>
        <dbReference type="Proteomes" id="UP000054166"/>
    </source>
</evidence>
<dbReference type="HOGENOM" id="CLU_1768795_0_0_1"/>
<organism evidence="2 3">
    <name type="scientific">Piloderma croceum (strain F 1598)</name>
    <dbReference type="NCBI Taxonomy" id="765440"/>
    <lineage>
        <taxon>Eukaryota</taxon>
        <taxon>Fungi</taxon>
        <taxon>Dikarya</taxon>
        <taxon>Basidiomycota</taxon>
        <taxon>Agaricomycotina</taxon>
        <taxon>Agaricomycetes</taxon>
        <taxon>Agaricomycetidae</taxon>
        <taxon>Atheliales</taxon>
        <taxon>Atheliaceae</taxon>
        <taxon>Piloderma</taxon>
    </lineage>
</organism>
<feature type="transmembrane region" description="Helical" evidence="1">
    <location>
        <begin position="112"/>
        <end position="131"/>
    </location>
</feature>
<keyword evidence="1" id="KW-0472">Membrane</keyword>
<keyword evidence="1" id="KW-0812">Transmembrane</keyword>
<proteinExistence type="predicted"/>
<evidence type="ECO:0000313" key="2">
    <source>
        <dbReference type="EMBL" id="KIM88403.1"/>
    </source>
</evidence>
<keyword evidence="3" id="KW-1185">Reference proteome</keyword>
<keyword evidence="1" id="KW-1133">Transmembrane helix</keyword>
<reference evidence="3" key="2">
    <citation type="submission" date="2015-01" db="EMBL/GenBank/DDBJ databases">
        <title>Evolutionary Origins and Diversification of the Mycorrhizal Mutualists.</title>
        <authorList>
            <consortium name="DOE Joint Genome Institute"/>
            <consortium name="Mycorrhizal Genomics Consortium"/>
            <person name="Kohler A."/>
            <person name="Kuo A."/>
            <person name="Nagy L.G."/>
            <person name="Floudas D."/>
            <person name="Copeland A."/>
            <person name="Barry K.W."/>
            <person name="Cichocki N."/>
            <person name="Veneault-Fourrey C."/>
            <person name="LaButti K."/>
            <person name="Lindquist E.A."/>
            <person name="Lipzen A."/>
            <person name="Lundell T."/>
            <person name="Morin E."/>
            <person name="Murat C."/>
            <person name="Riley R."/>
            <person name="Ohm R."/>
            <person name="Sun H."/>
            <person name="Tunlid A."/>
            <person name="Henrissat B."/>
            <person name="Grigoriev I.V."/>
            <person name="Hibbett D.S."/>
            <person name="Martin F."/>
        </authorList>
    </citation>
    <scope>NUCLEOTIDE SEQUENCE [LARGE SCALE GENOMIC DNA]</scope>
    <source>
        <strain evidence="3">F 1598</strain>
    </source>
</reference>
<reference evidence="2 3" key="1">
    <citation type="submission" date="2014-04" db="EMBL/GenBank/DDBJ databases">
        <authorList>
            <consortium name="DOE Joint Genome Institute"/>
            <person name="Kuo A."/>
            <person name="Tarkka M."/>
            <person name="Buscot F."/>
            <person name="Kohler A."/>
            <person name="Nagy L.G."/>
            <person name="Floudas D."/>
            <person name="Copeland A."/>
            <person name="Barry K.W."/>
            <person name="Cichocki N."/>
            <person name="Veneault-Fourrey C."/>
            <person name="LaButti K."/>
            <person name="Lindquist E.A."/>
            <person name="Lipzen A."/>
            <person name="Lundell T."/>
            <person name="Morin E."/>
            <person name="Murat C."/>
            <person name="Sun H."/>
            <person name="Tunlid A."/>
            <person name="Henrissat B."/>
            <person name="Grigoriev I.V."/>
            <person name="Hibbett D.S."/>
            <person name="Martin F."/>
            <person name="Nordberg H.P."/>
            <person name="Cantor M.N."/>
            <person name="Hua S.X."/>
        </authorList>
    </citation>
    <scope>NUCLEOTIDE SEQUENCE [LARGE SCALE GENOMIC DNA]</scope>
    <source>
        <strain evidence="2 3">F 1598</strain>
    </source>
</reference>
<sequence>MNYTPESYATAYYRRPTVLLNQRLVPSLYRSGCCTYLLTSFHEWDMCRLTQKGTERSRYQISTKRHCNAPMSIDSGTCTVEEQALFQNTGGTSIVCLTRGDSIGLTLVTESGFISLIALLGVFIVIFYRAFQKGQLIERPTHIYIVS</sequence>
<dbReference type="Proteomes" id="UP000054166">
    <property type="component" value="Unassembled WGS sequence"/>
</dbReference>
<dbReference type="EMBL" id="KN832977">
    <property type="protein sequence ID" value="KIM88403.1"/>
    <property type="molecule type" value="Genomic_DNA"/>
</dbReference>
<evidence type="ECO:0000256" key="1">
    <source>
        <dbReference type="SAM" id="Phobius"/>
    </source>
</evidence>
<dbReference type="InParanoid" id="A0A0C3BPI4"/>
<name>A0A0C3BPI4_PILCF</name>
<protein>
    <submittedName>
        <fullName evidence="2">Uncharacterized protein</fullName>
    </submittedName>
</protein>
<accession>A0A0C3BPI4</accession>
<dbReference type="AlphaFoldDB" id="A0A0C3BPI4"/>